<protein>
    <recommendedName>
        <fullName evidence="3">ASCH domain-containing protein</fullName>
    </recommendedName>
</protein>
<evidence type="ECO:0008006" key="3">
    <source>
        <dbReference type="Google" id="ProtNLM"/>
    </source>
</evidence>
<organism evidence="1 2">
    <name type="scientific">Chryseobacterium camelliae</name>
    <dbReference type="NCBI Taxonomy" id="1265445"/>
    <lineage>
        <taxon>Bacteria</taxon>
        <taxon>Pseudomonadati</taxon>
        <taxon>Bacteroidota</taxon>
        <taxon>Flavobacteriia</taxon>
        <taxon>Flavobacteriales</taxon>
        <taxon>Weeksellaceae</taxon>
        <taxon>Chryseobacterium group</taxon>
        <taxon>Chryseobacterium</taxon>
    </lineage>
</organism>
<proteinExistence type="predicted"/>
<gene>
    <name evidence="1" type="ORF">PFY12_14605</name>
</gene>
<sequence>MNLQLPLKKQWFEMTKSGFKSEDYREITPYWIKRLTDNDIDLTIEEIESGLCALRDGYSEEHVYNCYGFWFKPFTKNTMTLGYPKKGDPDRIIQFEHAGIEIREGNPEWGAEPGKIYFVIKHGKQV</sequence>
<keyword evidence="2" id="KW-1185">Reference proteome</keyword>
<evidence type="ECO:0000313" key="1">
    <source>
        <dbReference type="EMBL" id="WBV60256.1"/>
    </source>
</evidence>
<name>A0ABY7QKQ0_9FLAO</name>
<accession>A0ABY7QKQ0</accession>
<dbReference type="RefSeq" id="WP_271148592.1">
    <property type="nucleotide sequence ID" value="NZ_CP115859.1"/>
</dbReference>
<evidence type="ECO:0000313" key="2">
    <source>
        <dbReference type="Proteomes" id="UP001210978"/>
    </source>
</evidence>
<dbReference type="EMBL" id="CP115859">
    <property type="protein sequence ID" value="WBV60256.1"/>
    <property type="molecule type" value="Genomic_DNA"/>
</dbReference>
<reference evidence="1 2" key="1">
    <citation type="submission" date="2023-01" db="EMBL/GenBank/DDBJ databases">
        <title>Complete genome of Chryseobacterium camelliae VAN22-5A.</title>
        <authorList>
            <person name="Zong G."/>
            <person name="Cao G."/>
        </authorList>
    </citation>
    <scope>NUCLEOTIDE SEQUENCE [LARGE SCALE GENOMIC DNA]</scope>
    <source>
        <strain evidence="1 2">VAN22-5A</strain>
    </source>
</reference>
<dbReference type="Proteomes" id="UP001210978">
    <property type="component" value="Chromosome"/>
</dbReference>